<dbReference type="AlphaFoldDB" id="F8NVE9"/>
<dbReference type="GeneID" id="18811254"/>
<gene>
    <name evidence="1" type="ORF">SERLADRAFT_387157</name>
</gene>
<proteinExistence type="predicted"/>
<sequence>MSSWITSLLKQERIPEDEEERRLILGIDRELKDMDRALREVDKTLIWTERLSEEELCKFWRDAAISEQNRAARYAKKRASRGCNLEMCHQYKPSSSRLCPTTNEIH</sequence>
<protein>
    <submittedName>
        <fullName evidence="1">Uncharacterized protein</fullName>
    </submittedName>
</protein>
<dbReference type="HOGENOM" id="CLU_2224808_0_0_1"/>
<organism>
    <name type="scientific">Serpula lacrymans var. lacrymans (strain S7.9)</name>
    <name type="common">Dry rot fungus</name>
    <dbReference type="NCBI Taxonomy" id="578457"/>
    <lineage>
        <taxon>Eukaryota</taxon>
        <taxon>Fungi</taxon>
        <taxon>Dikarya</taxon>
        <taxon>Basidiomycota</taxon>
        <taxon>Agaricomycotina</taxon>
        <taxon>Agaricomycetes</taxon>
        <taxon>Agaricomycetidae</taxon>
        <taxon>Boletales</taxon>
        <taxon>Coniophorineae</taxon>
        <taxon>Serpulaceae</taxon>
        <taxon>Serpula</taxon>
    </lineage>
</organism>
<name>F8NVE9_SERL9</name>
<dbReference type="KEGG" id="sla:SERLADRAFT_387157"/>
<reference evidence="1" key="1">
    <citation type="submission" date="2011-04" db="EMBL/GenBank/DDBJ databases">
        <title>Evolution of plant cell wall degrading machinery underlies the functional diversity of forest fungi.</title>
        <authorList>
            <consortium name="US DOE Joint Genome Institute (JGI-PGF)"/>
            <person name="Eastwood D.C."/>
            <person name="Floudas D."/>
            <person name="Binder M."/>
            <person name="Majcherczyk A."/>
            <person name="Schneider P."/>
            <person name="Aerts A."/>
            <person name="Asiegbu F.O."/>
            <person name="Baker S.E."/>
            <person name="Barry K."/>
            <person name="Bendiksby M."/>
            <person name="Blumentritt M."/>
            <person name="Coutinho P.M."/>
            <person name="Cullen D."/>
            <person name="Cullen D."/>
            <person name="Gathman A."/>
            <person name="Goodell B."/>
            <person name="Henrissat B."/>
            <person name="Ihrmark K."/>
            <person name="Kauserud H."/>
            <person name="Kohler A."/>
            <person name="LaButti K."/>
            <person name="Lapidus A."/>
            <person name="Lavin J.L."/>
            <person name="Lee Y.-H."/>
            <person name="Lindquist E."/>
            <person name="Lilly W."/>
            <person name="Lucas S."/>
            <person name="Morin E."/>
            <person name="Murat C."/>
            <person name="Oguiza J.A."/>
            <person name="Park J."/>
            <person name="Pisabarro A.G."/>
            <person name="Riley R."/>
            <person name="Rosling A."/>
            <person name="Salamov A."/>
            <person name="Schmidt O."/>
            <person name="Schmutz J."/>
            <person name="Skrede I."/>
            <person name="Stenlid J."/>
            <person name="Wiebenga A."/>
            <person name="Xie X."/>
            <person name="Kues U."/>
            <person name="Hibbett D.S."/>
            <person name="Hoffmeister D."/>
            <person name="Hogberg N."/>
            <person name="Martin F."/>
            <person name="Grigoriev I.V."/>
            <person name="Watkinson S.C."/>
        </authorList>
    </citation>
    <scope>NUCLEOTIDE SEQUENCE</scope>
    <source>
        <strain evidence="1">S7.9</strain>
    </source>
</reference>
<dbReference type="EMBL" id="GL945433">
    <property type="protein sequence ID" value="EGO25358.1"/>
    <property type="molecule type" value="Genomic_DNA"/>
</dbReference>
<accession>F8NVE9</accession>
<evidence type="ECO:0000313" key="1">
    <source>
        <dbReference type="EMBL" id="EGO25358.1"/>
    </source>
</evidence>
<dbReference type="Proteomes" id="UP000008064">
    <property type="component" value="Unassembled WGS sequence"/>
</dbReference>
<dbReference type="RefSeq" id="XP_007317480.1">
    <property type="nucleotide sequence ID" value="XM_007317418.1"/>
</dbReference>